<evidence type="ECO:0000256" key="2">
    <source>
        <dbReference type="ARBA" id="ARBA00006656"/>
    </source>
</evidence>
<evidence type="ECO:0000256" key="6">
    <source>
        <dbReference type="ARBA" id="ARBA00023157"/>
    </source>
</evidence>
<comment type="similarity">
    <text evidence="2 8">Belongs to the TGF-beta family.</text>
</comment>
<organism evidence="12 13">
    <name type="scientific">Macrosiphum euphorbiae</name>
    <name type="common">potato aphid</name>
    <dbReference type="NCBI Taxonomy" id="13131"/>
    <lineage>
        <taxon>Eukaryota</taxon>
        <taxon>Metazoa</taxon>
        <taxon>Ecdysozoa</taxon>
        <taxon>Arthropoda</taxon>
        <taxon>Hexapoda</taxon>
        <taxon>Insecta</taxon>
        <taxon>Pterygota</taxon>
        <taxon>Neoptera</taxon>
        <taxon>Paraneoptera</taxon>
        <taxon>Hemiptera</taxon>
        <taxon>Sternorrhyncha</taxon>
        <taxon>Aphidomorpha</taxon>
        <taxon>Aphidoidea</taxon>
        <taxon>Aphididae</taxon>
        <taxon>Macrosiphini</taxon>
        <taxon>Macrosiphum</taxon>
    </lineage>
</organism>
<dbReference type="InterPro" id="IPR001111">
    <property type="entry name" value="TGF-b_propeptide"/>
</dbReference>
<feature type="region of interest" description="Disordered" evidence="9">
    <location>
        <begin position="235"/>
        <end position="257"/>
    </location>
</feature>
<dbReference type="Gene3D" id="2.60.120.970">
    <property type="match status" value="1"/>
</dbReference>
<accession>A0AAV0WFJ2</accession>
<comment type="caution">
    <text evidence="12">The sequence shown here is derived from an EMBL/GenBank/DDBJ whole genome shotgun (WGS) entry which is preliminary data.</text>
</comment>
<keyword evidence="6" id="KW-1015">Disulfide bond</keyword>
<dbReference type="InterPro" id="IPR001839">
    <property type="entry name" value="TGF-b_C"/>
</dbReference>
<protein>
    <recommendedName>
        <fullName evidence="11">TGF-beta family profile domain-containing protein</fullName>
    </recommendedName>
</protein>
<evidence type="ECO:0000256" key="10">
    <source>
        <dbReference type="SAM" id="SignalP"/>
    </source>
</evidence>
<dbReference type="Proteomes" id="UP001160148">
    <property type="component" value="Unassembled WGS sequence"/>
</dbReference>
<dbReference type="Gene3D" id="2.10.90.10">
    <property type="entry name" value="Cystine-knot cytokines"/>
    <property type="match status" value="1"/>
</dbReference>
<dbReference type="Pfam" id="PF00688">
    <property type="entry name" value="TGFb_propeptide"/>
    <property type="match status" value="1"/>
</dbReference>
<dbReference type="GO" id="GO:0005615">
    <property type="term" value="C:extracellular space"/>
    <property type="evidence" value="ECO:0007669"/>
    <property type="project" value="TreeGrafter"/>
</dbReference>
<dbReference type="PANTHER" id="PTHR11848:SF263">
    <property type="entry name" value="PROTEIN DECAPENTAPLEGIC"/>
    <property type="match status" value="1"/>
</dbReference>
<evidence type="ECO:0000313" key="13">
    <source>
        <dbReference type="Proteomes" id="UP001160148"/>
    </source>
</evidence>
<evidence type="ECO:0000256" key="5">
    <source>
        <dbReference type="ARBA" id="ARBA00023030"/>
    </source>
</evidence>
<evidence type="ECO:0000313" key="12">
    <source>
        <dbReference type="EMBL" id="CAI6354433.1"/>
    </source>
</evidence>
<feature type="chain" id="PRO_5043931267" description="TGF-beta family profile domain-containing protein" evidence="10">
    <location>
        <begin position="17"/>
        <end position="364"/>
    </location>
</feature>
<evidence type="ECO:0000256" key="8">
    <source>
        <dbReference type="RuleBase" id="RU000354"/>
    </source>
</evidence>
<evidence type="ECO:0000256" key="1">
    <source>
        <dbReference type="ARBA" id="ARBA00004613"/>
    </source>
</evidence>
<gene>
    <name evidence="12" type="ORF">MEUPH1_LOCUS10438</name>
</gene>
<keyword evidence="4 10" id="KW-0732">Signal</keyword>
<dbReference type="GO" id="GO:0008083">
    <property type="term" value="F:growth factor activity"/>
    <property type="evidence" value="ECO:0007669"/>
    <property type="project" value="UniProtKB-KW"/>
</dbReference>
<sequence length="364" mass="41177">MITLMLLLAILHTGLSVKSGYEEVEKNLLKKLGITRRTVVEKNIKIPSSTMELYKSMLEENNNAMTTHFSLPGLHTASANTASIYPNKGSAPIKEKSKKYRLQFDINSIPEKHQVKAAEVRFPIKYDQVLRNGEYIHVILHDIVQPGEKGISKPILRIIDSKSINMSTISMTESFDVTPFIERLSKNNFKENHGILVQCVTESGSHTHLLSVFDFVSPENTLLLVYTDDGTSEKSSLERMMRRHRRSVSAPEKPRKTIKTTSCRRHSMYVDFKEIGFSDWIDAPNGYEAFYCHGDCMLPLAAHVNGSNHAIMQMLFNEFNATKVPRACCVPTKLKTQSLIYKDDNGILKMKNCPEMTVAECGCR</sequence>
<dbReference type="InterPro" id="IPR029034">
    <property type="entry name" value="Cystine-knot_cytokine"/>
</dbReference>
<keyword evidence="5 8" id="KW-0339">Growth factor</keyword>
<dbReference type="Pfam" id="PF00019">
    <property type="entry name" value="TGF_beta"/>
    <property type="match status" value="1"/>
</dbReference>
<dbReference type="PANTHER" id="PTHR11848">
    <property type="entry name" value="TGF-BETA FAMILY"/>
    <property type="match status" value="1"/>
</dbReference>
<dbReference type="PROSITE" id="PS51362">
    <property type="entry name" value="TGF_BETA_2"/>
    <property type="match status" value="1"/>
</dbReference>
<dbReference type="AlphaFoldDB" id="A0AAV0WFJ2"/>
<proteinExistence type="inferred from homology"/>
<dbReference type="PROSITE" id="PS00250">
    <property type="entry name" value="TGF_BETA_1"/>
    <property type="match status" value="1"/>
</dbReference>
<evidence type="ECO:0000259" key="11">
    <source>
        <dbReference type="PROSITE" id="PS51362"/>
    </source>
</evidence>
<dbReference type="EMBL" id="CARXXK010000002">
    <property type="protein sequence ID" value="CAI6354433.1"/>
    <property type="molecule type" value="Genomic_DNA"/>
</dbReference>
<dbReference type="InterPro" id="IPR017948">
    <property type="entry name" value="TGFb_CS"/>
</dbReference>
<dbReference type="InterPro" id="IPR015615">
    <property type="entry name" value="TGF-beta-rel"/>
</dbReference>
<name>A0AAV0WFJ2_9HEMI</name>
<keyword evidence="13" id="KW-1185">Reference proteome</keyword>
<dbReference type="PRINTS" id="PR00669">
    <property type="entry name" value="INHIBINA"/>
</dbReference>
<feature type="signal peptide" evidence="10">
    <location>
        <begin position="1"/>
        <end position="16"/>
    </location>
</feature>
<evidence type="ECO:0000256" key="4">
    <source>
        <dbReference type="ARBA" id="ARBA00022729"/>
    </source>
</evidence>
<dbReference type="FunFam" id="2.10.90.10:FF:000001">
    <property type="entry name" value="Bone morphogenetic protein 4"/>
    <property type="match status" value="1"/>
</dbReference>
<evidence type="ECO:0000256" key="9">
    <source>
        <dbReference type="SAM" id="MobiDB-lite"/>
    </source>
</evidence>
<evidence type="ECO:0000256" key="7">
    <source>
        <dbReference type="ARBA" id="ARBA00023180"/>
    </source>
</evidence>
<dbReference type="GO" id="GO:0005125">
    <property type="term" value="F:cytokine activity"/>
    <property type="evidence" value="ECO:0007669"/>
    <property type="project" value="TreeGrafter"/>
</dbReference>
<keyword evidence="3" id="KW-0964">Secreted</keyword>
<dbReference type="SMART" id="SM00204">
    <property type="entry name" value="TGFB"/>
    <property type="match status" value="1"/>
</dbReference>
<comment type="subcellular location">
    <subcellularLocation>
        <location evidence="1">Secreted</location>
    </subcellularLocation>
</comment>
<evidence type="ECO:0000256" key="3">
    <source>
        <dbReference type="ARBA" id="ARBA00022525"/>
    </source>
</evidence>
<dbReference type="CDD" id="cd13761">
    <property type="entry name" value="TGF_beta_BMP5_like"/>
    <property type="match status" value="1"/>
</dbReference>
<keyword evidence="7" id="KW-0325">Glycoprotein</keyword>
<feature type="domain" description="TGF-beta family profile" evidence="11">
    <location>
        <begin position="243"/>
        <end position="364"/>
    </location>
</feature>
<reference evidence="12 13" key="1">
    <citation type="submission" date="2023-01" db="EMBL/GenBank/DDBJ databases">
        <authorList>
            <person name="Whitehead M."/>
        </authorList>
    </citation>
    <scope>NUCLEOTIDE SEQUENCE [LARGE SCALE GENOMIC DNA]</scope>
</reference>
<dbReference type="SUPFAM" id="SSF57501">
    <property type="entry name" value="Cystine-knot cytokines"/>
    <property type="match status" value="1"/>
</dbReference>